<dbReference type="Proteomes" id="UP001152795">
    <property type="component" value="Unassembled WGS sequence"/>
</dbReference>
<gene>
    <name evidence="1" type="ORF">PACLA_8A039838</name>
</gene>
<protein>
    <submittedName>
        <fullName evidence="1">Uncharacterized protein</fullName>
    </submittedName>
</protein>
<organism evidence="1 2">
    <name type="scientific">Paramuricea clavata</name>
    <name type="common">Red gorgonian</name>
    <name type="synonym">Violescent sea-whip</name>
    <dbReference type="NCBI Taxonomy" id="317549"/>
    <lineage>
        <taxon>Eukaryota</taxon>
        <taxon>Metazoa</taxon>
        <taxon>Cnidaria</taxon>
        <taxon>Anthozoa</taxon>
        <taxon>Octocorallia</taxon>
        <taxon>Malacalcyonacea</taxon>
        <taxon>Plexauridae</taxon>
        <taxon>Paramuricea</taxon>
    </lineage>
</organism>
<proteinExistence type="predicted"/>
<sequence>MSNNNHKTELTTLVNELMTDIYSKRLHPRNKLLVYSCYILAKISWYFTIATLSKTWVIENIDPIVNQYIRKWLEIPISRTLSAVFLTCNKFGQIIYSPS</sequence>
<evidence type="ECO:0000313" key="2">
    <source>
        <dbReference type="Proteomes" id="UP001152795"/>
    </source>
</evidence>
<accession>A0A6S7GZE2</accession>
<keyword evidence="2" id="KW-1185">Reference proteome</keyword>
<dbReference type="OrthoDB" id="447743at2759"/>
<evidence type="ECO:0000313" key="1">
    <source>
        <dbReference type="EMBL" id="CAB3995566.1"/>
    </source>
</evidence>
<comment type="caution">
    <text evidence="1">The sequence shown here is derived from an EMBL/GenBank/DDBJ whole genome shotgun (WGS) entry which is preliminary data.</text>
</comment>
<dbReference type="EMBL" id="CACRXK020002688">
    <property type="protein sequence ID" value="CAB3995566.1"/>
    <property type="molecule type" value="Genomic_DNA"/>
</dbReference>
<name>A0A6S7GZE2_PARCT</name>
<dbReference type="AlphaFoldDB" id="A0A6S7GZE2"/>
<reference evidence="1" key="1">
    <citation type="submission" date="2020-04" db="EMBL/GenBank/DDBJ databases">
        <authorList>
            <person name="Alioto T."/>
            <person name="Alioto T."/>
            <person name="Gomez Garrido J."/>
        </authorList>
    </citation>
    <scope>NUCLEOTIDE SEQUENCE</scope>
    <source>
        <strain evidence="1">A484AB</strain>
    </source>
</reference>
<feature type="non-terminal residue" evidence="1">
    <location>
        <position position="99"/>
    </location>
</feature>